<dbReference type="Proteomes" id="UP001058403">
    <property type="component" value="Chromosome"/>
</dbReference>
<reference evidence="1" key="1">
    <citation type="submission" date="2022-08" db="EMBL/GenBank/DDBJ databases">
        <title>Genome Sequencing of Bacteroides fragilis Group Isolates with Nanopore Technology.</title>
        <authorList>
            <person name="Tisza M.J."/>
            <person name="Smith D."/>
            <person name="Dekker J.P."/>
        </authorList>
    </citation>
    <scope>NUCLEOTIDE SEQUENCE</scope>
    <source>
        <strain evidence="1">BFG-49</strain>
    </source>
</reference>
<dbReference type="AlphaFoldDB" id="A0A9X9IK40"/>
<dbReference type="Pfam" id="PF20131">
    <property type="entry name" value="MC3"/>
    <property type="match status" value="1"/>
</dbReference>
<gene>
    <name evidence="1" type="ORF">NXW39_13070</name>
</gene>
<dbReference type="InterPro" id="IPR045390">
    <property type="entry name" value="ABC-3C_MC3"/>
</dbReference>
<evidence type="ECO:0000313" key="1">
    <source>
        <dbReference type="EMBL" id="UVO88310.1"/>
    </source>
</evidence>
<protein>
    <submittedName>
        <fullName evidence="1">DUF6521 family protein</fullName>
    </submittedName>
</protein>
<organism evidence="1 2">
    <name type="scientific">Bacteroides fragilis</name>
    <dbReference type="NCBI Taxonomy" id="817"/>
    <lineage>
        <taxon>Bacteria</taxon>
        <taxon>Pseudomonadati</taxon>
        <taxon>Bacteroidota</taxon>
        <taxon>Bacteroidia</taxon>
        <taxon>Bacteroidales</taxon>
        <taxon>Bacteroidaceae</taxon>
        <taxon>Bacteroides</taxon>
    </lineage>
</organism>
<sequence>MKEIYYTYNNEAIASCVFLELLQKVGVIDIARSCLILPFLLDDRTVKYFQKLSGKEKISLEYMIKEQSKLFTSFNKRYLSLLPVTINSLLLLNKNNQIGLTSSEISAKSDFLYGETDMGNRFNEIKKALPFFIRMIENYSTIQLYRILKIQL</sequence>
<name>A0A9X9IK40_BACFG</name>
<dbReference type="EMBL" id="CP103070">
    <property type="protein sequence ID" value="UVO88310.1"/>
    <property type="molecule type" value="Genomic_DNA"/>
</dbReference>
<accession>A0A9X9IK40</accession>
<dbReference type="RefSeq" id="WP_005817933.1">
    <property type="nucleotide sequence ID" value="NZ_CAXSVT010000001.1"/>
</dbReference>
<evidence type="ECO:0000313" key="2">
    <source>
        <dbReference type="Proteomes" id="UP001058403"/>
    </source>
</evidence>
<proteinExistence type="predicted"/>